<reference evidence="12" key="3">
    <citation type="submission" date="2025-09" db="UniProtKB">
        <authorList>
            <consortium name="Ensembl"/>
        </authorList>
    </citation>
    <scope>IDENTIFICATION</scope>
    <source>
        <strain evidence="12">Thoroughbred</strain>
    </source>
</reference>
<dbReference type="AlphaFoldDB" id="A0A9L0SDA3"/>
<dbReference type="FunFam" id="2.40.30.10:FF:000079">
    <property type="entry name" value="60S ribosomal protein L3"/>
    <property type="match status" value="1"/>
</dbReference>
<dbReference type="Gene3D" id="3.30.1430.10">
    <property type="match status" value="1"/>
</dbReference>
<evidence type="ECO:0000313" key="13">
    <source>
        <dbReference type="Proteomes" id="UP000002281"/>
    </source>
</evidence>
<dbReference type="SUPFAM" id="SSF50447">
    <property type="entry name" value="Translation proteins"/>
    <property type="match status" value="1"/>
</dbReference>
<reference evidence="12" key="2">
    <citation type="submission" date="2025-08" db="UniProtKB">
        <authorList>
            <consortium name="Ensembl"/>
        </authorList>
    </citation>
    <scope>IDENTIFICATION</scope>
    <source>
        <strain evidence="12">Thoroughbred</strain>
    </source>
</reference>
<dbReference type="Proteomes" id="UP000002281">
    <property type="component" value="Chromosome 6"/>
</dbReference>
<feature type="region of interest" description="Disordered" evidence="11">
    <location>
        <begin position="1"/>
        <end position="38"/>
    </location>
</feature>
<dbReference type="InterPro" id="IPR000597">
    <property type="entry name" value="Ribosomal_uL3"/>
</dbReference>
<evidence type="ECO:0000256" key="8">
    <source>
        <dbReference type="ARBA" id="ARBA00034092"/>
    </source>
</evidence>
<dbReference type="PANTHER" id="PTHR11363:SF4">
    <property type="entry name" value="LARGE RIBOSOMAL SUBUNIT PROTEIN UL3"/>
    <property type="match status" value="1"/>
</dbReference>
<comment type="function">
    <text evidence="8">Component of the large ribosomal subunit. The ribosome is a large ribonucleoprotein complex responsible for the synthesis of proteins in the cell.</text>
</comment>
<evidence type="ECO:0000256" key="7">
    <source>
        <dbReference type="ARBA" id="ARBA00023274"/>
    </source>
</evidence>
<protein>
    <recommendedName>
        <fullName evidence="9">60S ribosomal protein L3</fullName>
    </recommendedName>
</protein>
<name>A0A9L0SDA3_HORSE</name>
<keyword evidence="3" id="KW-1017">Isopeptide bond</keyword>
<dbReference type="GO" id="GO:1990904">
    <property type="term" value="C:ribonucleoprotein complex"/>
    <property type="evidence" value="ECO:0007669"/>
    <property type="project" value="UniProtKB-KW"/>
</dbReference>
<evidence type="ECO:0000256" key="5">
    <source>
        <dbReference type="ARBA" id="ARBA00022980"/>
    </source>
</evidence>
<keyword evidence="7" id="KW-0687">Ribonucleoprotein</keyword>
<dbReference type="InterPro" id="IPR045077">
    <property type="entry name" value="L3_arc_euk"/>
</dbReference>
<dbReference type="Ensembl" id="ENSECAT00000112519.1">
    <property type="protein sequence ID" value="ENSECAP00000074106.1"/>
    <property type="gene ID" value="ENSECAG00000050766.1"/>
</dbReference>
<evidence type="ECO:0000313" key="12">
    <source>
        <dbReference type="Ensembl" id="ENSECAP00000074106.1"/>
    </source>
</evidence>
<keyword evidence="5" id="KW-0689">Ribosomal protein</keyword>
<reference evidence="12 13" key="1">
    <citation type="journal article" date="2009" name="Science">
        <title>Genome sequence, comparative analysis, and population genetics of the domestic horse.</title>
        <authorList>
            <consortium name="Broad Institute Genome Sequencing Platform"/>
            <consortium name="Broad Institute Whole Genome Assembly Team"/>
            <person name="Wade C.M."/>
            <person name="Giulotto E."/>
            <person name="Sigurdsson S."/>
            <person name="Zoli M."/>
            <person name="Gnerre S."/>
            <person name="Imsland F."/>
            <person name="Lear T.L."/>
            <person name="Adelson D.L."/>
            <person name="Bailey E."/>
            <person name="Bellone R.R."/>
            <person name="Bloecker H."/>
            <person name="Distl O."/>
            <person name="Edgar R.C."/>
            <person name="Garber M."/>
            <person name="Leeb T."/>
            <person name="Mauceli E."/>
            <person name="MacLeod J.N."/>
            <person name="Penedo M.C.T."/>
            <person name="Raison J.M."/>
            <person name="Sharpe T."/>
            <person name="Vogel J."/>
            <person name="Andersson L."/>
            <person name="Antczak D.F."/>
            <person name="Biagi T."/>
            <person name="Binns M.M."/>
            <person name="Chowdhary B.P."/>
            <person name="Coleman S.J."/>
            <person name="Della Valle G."/>
            <person name="Fryc S."/>
            <person name="Guerin G."/>
            <person name="Hasegawa T."/>
            <person name="Hill E.W."/>
            <person name="Jurka J."/>
            <person name="Kiialainen A."/>
            <person name="Lindgren G."/>
            <person name="Liu J."/>
            <person name="Magnani E."/>
            <person name="Mickelson J.R."/>
            <person name="Murray J."/>
            <person name="Nergadze S.G."/>
            <person name="Onofrio R."/>
            <person name="Pedroni S."/>
            <person name="Piras M.F."/>
            <person name="Raudsepp T."/>
            <person name="Rocchi M."/>
            <person name="Roeed K.H."/>
            <person name="Ryder O.A."/>
            <person name="Searle S."/>
            <person name="Skow L."/>
            <person name="Swinburne J.E."/>
            <person name="Syvaenen A.C."/>
            <person name="Tozaki T."/>
            <person name="Valberg S.J."/>
            <person name="Vaudin M."/>
            <person name="White J.R."/>
            <person name="Zody M.C."/>
            <person name="Lander E.S."/>
            <person name="Lindblad-Toh K."/>
        </authorList>
    </citation>
    <scope>NUCLEOTIDE SEQUENCE [LARGE SCALE GENOMIC DNA]</scope>
    <source>
        <strain evidence="12 13">Thoroughbred</strain>
    </source>
</reference>
<dbReference type="Gene3D" id="4.10.960.10">
    <property type="entry name" value="Ribosomal protein L3, domain 3"/>
    <property type="match status" value="1"/>
</dbReference>
<evidence type="ECO:0000256" key="3">
    <source>
        <dbReference type="ARBA" id="ARBA00022499"/>
    </source>
</evidence>
<accession>A0A9L0SDA3</accession>
<dbReference type="InterPro" id="IPR044892">
    <property type="entry name" value="Ribosomal_L3_dom_3_arc_sf"/>
</dbReference>
<keyword evidence="13" id="KW-1185">Reference proteome</keyword>
<evidence type="ECO:0000256" key="4">
    <source>
        <dbReference type="ARBA" id="ARBA00022843"/>
    </source>
</evidence>
<comment type="similarity">
    <text evidence="1">Belongs to the universal ribosomal protein uL3 family.</text>
</comment>
<keyword evidence="2" id="KW-0488">Methylation</keyword>
<dbReference type="GO" id="GO:0005840">
    <property type="term" value="C:ribosome"/>
    <property type="evidence" value="ECO:0007669"/>
    <property type="project" value="UniProtKB-KW"/>
</dbReference>
<dbReference type="InterPro" id="IPR009000">
    <property type="entry name" value="Transl_B-barrel_sf"/>
</dbReference>
<evidence type="ECO:0000256" key="6">
    <source>
        <dbReference type="ARBA" id="ARBA00022990"/>
    </source>
</evidence>
<proteinExistence type="inferred from homology"/>
<dbReference type="PANTHER" id="PTHR11363">
    <property type="entry name" value="60S RIBOSOMAL PROTEIN L3-RELATED"/>
    <property type="match status" value="1"/>
</dbReference>
<evidence type="ECO:0000256" key="11">
    <source>
        <dbReference type="SAM" id="MobiDB-lite"/>
    </source>
</evidence>
<comment type="subunit">
    <text evidence="10">Component of the large ribosomal subunit. Interacts with DHX33.</text>
</comment>
<dbReference type="Pfam" id="PF00297">
    <property type="entry name" value="Ribosomal_L3"/>
    <property type="match status" value="1"/>
</dbReference>
<dbReference type="GO" id="GO:0003735">
    <property type="term" value="F:structural constituent of ribosome"/>
    <property type="evidence" value="ECO:0007669"/>
    <property type="project" value="InterPro"/>
</dbReference>
<evidence type="ECO:0000256" key="1">
    <source>
        <dbReference type="ARBA" id="ARBA00006540"/>
    </source>
</evidence>
<keyword evidence="6" id="KW-0007">Acetylation</keyword>
<dbReference type="GeneTree" id="ENSGT00390000017606"/>
<dbReference type="GO" id="GO:0006412">
    <property type="term" value="P:translation"/>
    <property type="evidence" value="ECO:0007669"/>
    <property type="project" value="InterPro"/>
</dbReference>
<evidence type="ECO:0000256" key="9">
    <source>
        <dbReference type="ARBA" id="ARBA00035354"/>
    </source>
</evidence>
<keyword evidence="4" id="KW-0832">Ubl conjugation</keyword>
<sequence length="189" mass="21094">MSHRKFSAPKHGSLGFLPRKCSSRHHGKVKSSPEDDSSKPVHLTAFLGYKASMSRIVCEIHRPGSKVNKKEIVEAVTIVERPPMVVVGIVGYAETPRGLHTFKAIFVEHNCHECKRHFCKKCAHPLHVLAGADKVVGPGEVWPWPLLDKRPNCKGRRRLMTGAYCAAGGIPINTIFQWGGRKKERMVKD</sequence>
<evidence type="ECO:0000256" key="10">
    <source>
        <dbReference type="ARBA" id="ARBA00046482"/>
    </source>
</evidence>
<evidence type="ECO:0000256" key="2">
    <source>
        <dbReference type="ARBA" id="ARBA00022481"/>
    </source>
</evidence>
<organism evidence="12 13">
    <name type="scientific">Equus caballus</name>
    <name type="common">Horse</name>
    <dbReference type="NCBI Taxonomy" id="9796"/>
    <lineage>
        <taxon>Eukaryota</taxon>
        <taxon>Metazoa</taxon>
        <taxon>Chordata</taxon>
        <taxon>Craniata</taxon>
        <taxon>Vertebrata</taxon>
        <taxon>Euteleostomi</taxon>
        <taxon>Mammalia</taxon>
        <taxon>Eutheria</taxon>
        <taxon>Laurasiatheria</taxon>
        <taxon>Perissodactyla</taxon>
        <taxon>Equidae</taxon>
        <taxon>Equus</taxon>
    </lineage>
</organism>